<name>A0A0D2XRH1_FUSOF</name>
<reference evidence="15" key="1">
    <citation type="journal article" date="2012" name="Mol. Plant Microbe Interact.">
        <title>A highly conserved effector in Fusarium oxysporum is required for full virulence on Arabidopsis.</title>
        <authorList>
            <person name="Thatcher L.F."/>
            <person name="Gardiner D.M."/>
            <person name="Kazan K."/>
            <person name="Manners J."/>
        </authorList>
    </citation>
    <scope>NUCLEOTIDE SEQUENCE [LARGE SCALE GENOMIC DNA]</scope>
    <source>
        <strain evidence="15">Fo5176</strain>
    </source>
</reference>
<evidence type="ECO:0000256" key="7">
    <source>
        <dbReference type="ARBA" id="ARBA00047899"/>
    </source>
</evidence>
<evidence type="ECO:0000256" key="6">
    <source>
        <dbReference type="ARBA" id="ARBA00022840"/>
    </source>
</evidence>
<evidence type="ECO:0000256" key="8">
    <source>
        <dbReference type="ARBA" id="ARBA00048679"/>
    </source>
</evidence>
<protein>
    <recommendedName>
        <fullName evidence="1">non-specific serine/threonine protein kinase</fullName>
        <ecNumber evidence="1">2.7.11.1</ecNumber>
    </recommendedName>
    <alternativeName>
        <fullName evidence="9">Halotolerance protein 4</fullName>
    </alternativeName>
</protein>
<dbReference type="STRING" id="426428.A0A0D2XRH1"/>
<evidence type="ECO:0000256" key="5">
    <source>
        <dbReference type="ARBA" id="ARBA00022777"/>
    </source>
</evidence>
<proteinExistence type="inferred from homology"/>
<evidence type="ECO:0000256" key="2">
    <source>
        <dbReference type="ARBA" id="ARBA00022527"/>
    </source>
</evidence>
<dbReference type="GO" id="GO:0005829">
    <property type="term" value="C:cytosol"/>
    <property type="evidence" value="ECO:0007669"/>
    <property type="project" value="TreeGrafter"/>
</dbReference>
<evidence type="ECO:0000256" key="10">
    <source>
        <dbReference type="PROSITE-ProRule" id="PRU10141"/>
    </source>
</evidence>
<keyword evidence="6 10" id="KW-0067">ATP-binding</keyword>
<dbReference type="PROSITE" id="PS50011">
    <property type="entry name" value="PROTEIN_KINASE_DOM"/>
    <property type="match status" value="1"/>
</dbReference>
<dbReference type="Pfam" id="PF00069">
    <property type="entry name" value="Pkinase"/>
    <property type="match status" value="1"/>
</dbReference>
<comment type="catalytic activity">
    <reaction evidence="7">
        <text>L-threonyl-[protein] + ATP = O-phospho-L-threonyl-[protein] + ADP + H(+)</text>
        <dbReference type="Rhea" id="RHEA:46608"/>
        <dbReference type="Rhea" id="RHEA-COMP:11060"/>
        <dbReference type="Rhea" id="RHEA-COMP:11605"/>
        <dbReference type="ChEBI" id="CHEBI:15378"/>
        <dbReference type="ChEBI" id="CHEBI:30013"/>
        <dbReference type="ChEBI" id="CHEBI:30616"/>
        <dbReference type="ChEBI" id="CHEBI:61977"/>
        <dbReference type="ChEBI" id="CHEBI:456216"/>
        <dbReference type="EC" id="2.7.11.1"/>
    </reaction>
</comment>
<feature type="binding site" evidence="10">
    <location>
        <position position="216"/>
    </location>
    <ligand>
        <name>ATP</name>
        <dbReference type="ChEBI" id="CHEBI:30616"/>
    </ligand>
</feature>
<dbReference type="GO" id="GO:0030003">
    <property type="term" value="P:intracellular monoatomic cation homeostasis"/>
    <property type="evidence" value="ECO:0007669"/>
    <property type="project" value="UniProtKB-ARBA"/>
</dbReference>
<evidence type="ECO:0000256" key="3">
    <source>
        <dbReference type="ARBA" id="ARBA00022679"/>
    </source>
</evidence>
<dbReference type="Proteomes" id="UP000002489">
    <property type="component" value="Unassembled WGS sequence"/>
</dbReference>
<evidence type="ECO:0000256" key="12">
    <source>
        <dbReference type="SAM" id="MobiDB-lite"/>
    </source>
</evidence>
<dbReference type="InterPro" id="IPR017441">
    <property type="entry name" value="Protein_kinase_ATP_BS"/>
</dbReference>
<accession>A0A0D2XRH1</accession>
<dbReference type="Gene3D" id="1.10.510.10">
    <property type="entry name" value="Transferase(Phosphotransferase) domain 1"/>
    <property type="match status" value="1"/>
</dbReference>
<keyword evidence="2 11" id="KW-0723">Serine/threonine-protein kinase</keyword>
<feature type="domain" description="Protein kinase" evidence="13">
    <location>
        <begin position="183"/>
        <end position="466"/>
    </location>
</feature>
<dbReference type="InterPro" id="IPR000719">
    <property type="entry name" value="Prot_kinase_dom"/>
</dbReference>
<dbReference type="EnsemblFungi" id="FOXG_06573T0">
    <property type="protein sequence ID" value="FOXG_06573P0"/>
    <property type="gene ID" value="FOXG_06573"/>
</dbReference>
<dbReference type="PROSITE" id="PS00107">
    <property type="entry name" value="PROTEIN_KINASE_ATP"/>
    <property type="match status" value="1"/>
</dbReference>
<reference evidence="14" key="2">
    <citation type="submission" date="2025-05" db="UniProtKB">
        <authorList>
            <consortium name="EnsemblFungi"/>
        </authorList>
    </citation>
    <scope>IDENTIFICATION</scope>
    <source>
        <strain evidence="14">4287 / CBS 123668 / FGSC 9935 / NRRL 34936</strain>
    </source>
</reference>
<evidence type="ECO:0000313" key="14">
    <source>
        <dbReference type="EnsemblFungi" id="FOXG_06573P0"/>
    </source>
</evidence>
<evidence type="ECO:0000256" key="11">
    <source>
        <dbReference type="RuleBase" id="RU000304"/>
    </source>
</evidence>
<dbReference type="FunFam" id="1.10.510.10:FF:000183">
    <property type="entry name" value="Serine/threonine-protein kinase hal4"/>
    <property type="match status" value="1"/>
</dbReference>
<dbReference type="InterPro" id="IPR011009">
    <property type="entry name" value="Kinase-like_dom_sf"/>
</dbReference>
<feature type="compositionally biased region" description="Polar residues" evidence="12">
    <location>
        <begin position="88"/>
        <end position="97"/>
    </location>
</feature>
<dbReference type="InterPro" id="IPR008271">
    <property type="entry name" value="Ser/Thr_kinase_AS"/>
</dbReference>
<dbReference type="PANTHER" id="PTHR24343:SF558">
    <property type="entry name" value="PROTEIN KINASE DOMAIN-CONTAINING PROTEIN"/>
    <property type="match status" value="1"/>
</dbReference>
<sequence>MPQVPEAELLLAIWYHYIGDSSSHSPVIVLHLSLAFSRRQFLRSWPADKCESHYRRIIFAAIPRLVVGGYPESTYGPLCCNEREVEGSTVQPSNSSAEPAPDTRKAVSTDMNADEAPLIPNLTNFDGSNTAPLQRFIALQEGHGHRIEQKLRKRSLFDRWRKILSKKQPQEDNKGPILSAKYGRCQEVVGYGASGIVHVSRKKKENGIGEELYAVKELQRRSRETEDEYIRRLTAEFCVLSELRHPNVIRTLELLTDEKGNYCQVIEYCEGGDLFTLVYSAGKLEVEEADCFFKQLMRGIEYLHEMGVAHRDLKPENLLLTRHGSLKISDFGNSDCFRMAWENDVHLMSGLCGSGPYIAPEVYTDQEYDGRAVDVWACGVIYIVMRTGSYLWHQARKDQDEIYAHYLKDRRQEEGFSPIESLNPIRIRFAVSRHHKSCGRNGVKTYNFVRRPSSAGIIEKWRHLHLSPQQARKVRKRLSYTSLSYHHTLWLYAYLLS</sequence>
<evidence type="ECO:0000256" key="1">
    <source>
        <dbReference type="ARBA" id="ARBA00012513"/>
    </source>
</evidence>
<dbReference type="AlphaFoldDB" id="A0A0D2XRH1"/>
<feature type="region of interest" description="Disordered" evidence="12">
    <location>
        <begin position="86"/>
        <end position="105"/>
    </location>
</feature>
<comment type="catalytic activity">
    <reaction evidence="8">
        <text>L-seryl-[protein] + ATP = O-phospho-L-seryl-[protein] + ADP + H(+)</text>
        <dbReference type="Rhea" id="RHEA:17989"/>
        <dbReference type="Rhea" id="RHEA-COMP:9863"/>
        <dbReference type="Rhea" id="RHEA-COMP:11604"/>
        <dbReference type="ChEBI" id="CHEBI:15378"/>
        <dbReference type="ChEBI" id="CHEBI:29999"/>
        <dbReference type="ChEBI" id="CHEBI:30616"/>
        <dbReference type="ChEBI" id="CHEBI:83421"/>
        <dbReference type="ChEBI" id="CHEBI:456216"/>
        <dbReference type="EC" id="2.7.11.1"/>
    </reaction>
</comment>
<evidence type="ECO:0000256" key="4">
    <source>
        <dbReference type="ARBA" id="ARBA00022741"/>
    </source>
</evidence>
<dbReference type="GO" id="GO:0005524">
    <property type="term" value="F:ATP binding"/>
    <property type="evidence" value="ECO:0007669"/>
    <property type="project" value="UniProtKB-UniRule"/>
</dbReference>
<evidence type="ECO:0000256" key="9">
    <source>
        <dbReference type="ARBA" id="ARBA00078109"/>
    </source>
</evidence>
<dbReference type="EnsemblFungi" id="FOXG_07253T0">
    <property type="protein sequence ID" value="FOXG_07253P0"/>
    <property type="gene ID" value="FOXG_07253"/>
</dbReference>
<organism evidence="14 15">
    <name type="scientific">Fusarium oxysporum (strain Fo5176)</name>
    <name type="common">Fusarium vascular wilt</name>
    <dbReference type="NCBI Taxonomy" id="660025"/>
    <lineage>
        <taxon>Eukaryota</taxon>
        <taxon>Fungi</taxon>
        <taxon>Dikarya</taxon>
        <taxon>Ascomycota</taxon>
        <taxon>Pezizomycotina</taxon>
        <taxon>Sordariomycetes</taxon>
        <taxon>Hypocreomycetidae</taxon>
        <taxon>Hypocreales</taxon>
        <taxon>Nectriaceae</taxon>
        <taxon>Fusarium</taxon>
        <taxon>Fusarium oxysporum species complex</taxon>
    </lineage>
</organism>
<keyword evidence="4 10" id="KW-0547">Nucleotide-binding</keyword>
<keyword evidence="5" id="KW-0418">Kinase</keyword>
<dbReference type="PROSITE" id="PS00108">
    <property type="entry name" value="PROTEIN_KINASE_ST"/>
    <property type="match status" value="1"/>
</dbReference>
<comment type="similarity">
    <text evidence="11">Belongs to the protein kinase superfamily.</text>
</comment>
<dbReference type="EC" id="2.7.11.1" evidence="1"/>
<dbReference type="PANTHER" id="PTHR24343">
    <property type="entry name" value="SERINE/THREONINE KINASE"/>
    <property type="match status" value="1"/>
</dbReference>
<dbReference type="GO" id="GO:0004674">
    <property type="term" value="F:protein serine/threonine kinase activity"/>
    <property type="evidence" value="ECO:0007669"/>
    <property type="project" value="UniProtKB-KW"/>
</dbReference>
<dbReference type="SUPFAM" id="SSF56112">
    <property type="entry name" value="Protein kinase-like (PK-like)"/>
    <property type="match status" value="1"/>
</dbReference>
<dbReference type="SMART" id="SM00220">
    <property type="entry name" value="S_TKc"/>
    <property type="match status" value="1"/>
</dbReference>
<dbReference type="CDD" id="cd13994">
    <property type="entry name" value="STKc_HAL4_like"/>
    <property type="match status" value="1"/>
</dbReference>
<dbReference type="EnsemblFungi" id="FOXG_06689T0">
    <property type="protein sequence ID" value="FOXG_06689P0"/>
    <property type="gene ID" value="FOXG_06689"/>
</dbReference>
<evidence type="ECO:0000313" key="15">
    <source>
        <dbReference type="Proteomes" id="UP000002489"/>
    </source>
</evidence>
<evidence type="ECO:0000259" key="13">
    <source>
        <dbReference type="PROSITE" id="PS50011"/>
    </source>
</evidence>
<keyword evidence="3" id="KW-0808">Transferase</keyword>